<accession>A0A1J4JTV5</accession>
<evidence type="ECO:0000256" key="1">
    <source>
        <dbReference type="SAM" id="Coils"/>
    </source>
</evidence>
<name>A0A1J4JTV5_9EUKA</name>
<proteinExistence type="predicted"/>
<dbReference type="AlphaFoldDB" id="A0A1J4JTV5"/>
<keyword evidence="3" id="KW-1185">Reference proteome</keyword>
<reference evidence="2" key="1">
    <citation type="submission" date="2016-10" db="EMBL/GenBank/DDBJ databases">
        <authorList>
            <person name="Benchimol M."/>
            <person name="Almeida L.G."/>
            <person name="Vasconcelos A.T."/>
            <person name="Perreira-Neves A."/>
            <person name="Rosa I.A."/>
            <person name="Tasca T."/>
            <person name="Bogo M.R."/>
            <person name="de Souza W."/>
        </authorList>
    </citation>
    <scope>NUCLEOTIDE SEQUENCE [LARGE SCALE GENOMIC DNA]</scope>
    <source>
        <strain evidence="2">K</strain>
    </source>
</reference>
<dbReference type="Proteomes" id="UP000179807">
    <property type="component" value="Unassembled WGS sequence"/>
</dbReference>
<keyword evidence="1" id="KW-0175">Coiled coil</keyword>
<comment type="caution">
    <text evidence="2">The sequence shown here is derived from an EMBL/GenBank/DDBJ whole genome shotgun (WGS) entry which is preliminary data.</text>
</comment>
<dbReference type="VEuPathDB" id="TrichDB:TRFO_32228"/>
<feature type="coiled-coil region" evidence="1">
    <location>
        <begin position="53"/>
        <end position="80"/>
    </location>
</feature>
<evidence type="ECO:0000313" key="2">
    <source>
        <dbReference type="EMBL" id="OHT00932.1"/>
    </source>
</evidence>
<organism evidence="2 3">
    <name type="scientific">Tritrichomonas foetus</name>
    <dbReference type="NCBI Taxonomy" id="1144522"/>
    <lineage>
        <taxon>Eukaryota</taxon>
        <taxon>Metamonada</taxon>
        <taxon>Parabasalia</taxon>
        <taxon>Tritrichomonadida</taxon>
        <taxon>Tritrichomonadidae</taxon>
        <taxon>Tritrichomonas</taxon>
    </lineage>
</organism>
<evidence type="ECO:0000313" key="3">
    <source>
        <dbReference type="Proteomes" id="UP000179807"/>
    </source>
</evidence>
<dbReference type="RefSeq" id="XP_068354068.1">
    <property type="nucleotide sequence ID" value="XM_068508391.1"/>
</dbReference>
<protein>
    <submittedName>
        <fullName evidence="2">Uncharacterized protein</fullName>
    </submittedName>
</protein>
<feature type="coiled-coil region" evidence="1">
    <location>
        <begin position="232"/>
        <end position="316"/>
    </location>
</feature>
<sequence length="482" mass="57306">MQQRLQDPFKSHNIIIPKINYDVINGKTKTKNDTFILDQLFSDDEKHRITKQKTQMEIDLIALKDRLENLKKTALQSKSNKVFQGELFLLKFQTIDDFASKNILQYNELLNSYFSLIDEIHEINKQITISEYKILLESEKISQIIEENDSFQKLYHFSDFLEITFPKLSNYELYFDRDVSEKISWAEERLKKLRKEIVDFDGKKYNEKIEKDAALSMASAQKTMNDKSIVSTQQLRMQIDELNGKASELDNTVQNLNREVDELRCKKVKNDINFSMNKTKIKSLHKAQIECFKNEMETTKNLIRQLRREINAKADEYDFNCKSLLNAFEMFEGKIENNKDIVKTLNFRTNENENPAENETKNTKIDEIIQEEEELYEEIEVDIVDHSDEKLLQELEKRKLEQNKEIEMLKKQLNTVKIISKRKINHLLEYIHDLQDQEEKYQKIISRELIKIRSNNSQKVRNINRTFDKIENTIGNIKKNFD</sequence>
<gene>
    <name evidence="2" type="ORF">TRFO_32228</name>
</gene>
<dbReference type="EMBL" id="MLAK01000931">
    <property type="protein sequence ID" value="OHT00932.1"/>
    <property type="molecule type" value="Genomic_DNA"/>
</dbReference>
<feature type="coiled-coil region" evidence="1">
    <location>
        <begin position="358"/>
        <end position="412"/>
    </location>
</feature>
<dbReference type="GeneID" id="94843095"/>